<feature type="transmembrane region" description="Helical" evidence="7">
    <location>
        <begin position="431"/>
        <end position="452"/>
    </location>
</feature>
<feature type="domain" description="Major facilitator superfamily (MFS) profile" evidence="8">
    <location>
        <begin position="38"/>
        <end position="503"/>
    </location>
</feature>
<gene>
    <name evidence="9" type="ORF">BU26DRAFT_519488</name>
</gene>
<feature type="region of interest" description="Disordered" evidence="6">
    <location>
        <begin position="1"/>
        <end position="21"/>
    </location>
</feature>
<feature type="transmembrane region" description="Helical" evidence="7">
    <location>
        <begin position="98"/>
        <end position="120"/>
    </location>
</feature>
<sequence length="552" mass="59508">MSSNDAKPQPQPKGQEDPATSVMDVAGDLPSGSRFIVLLIALMVSIFLVAIDMTIVATAIPRITQEFNSLEDIGWYGSSFFLTISSFAQLWGKAYTYFPLKWVIITAIVLFEIGSLICAVAQDSPTLILGRAICGAGGAGITNGCYTIIAFIAKPESRPAYTGILGAVYGMASVVGPLIGGAFTTDITWRWCFYINLPIGGFSLVVLGLFFRTPTAAAPKPASLREKVLHMDPLGVILVTCSLICFLLYLQWGGITKPWSSSEVIGCIVGSVVILAAFVGTQWFLGERAMMVPRLLLTHETIPLALYNFFLAGSYFIFVYYLPIYFQSIGGLSAAASAVRNLSLIVGSSFFGIVSGVSLTMFGYFHWFLWIGSALCAIGGGLLYTLGLQLDTAKYVCYQLISGIGAGLCLQVPVIVAQATTRPEDIATRTAILLFFQTLGGTVFISVAQNIFTNRLIRYWADINVSSNVQEILSVGADDLRAHFSNYELIEVLNAYMVGLRAAWILGIACAGAAFVASFGSKYRNIMAPRVPALDSEQSSESQTNDGEDKKI</sequence>
<dbReference type="Proteomes" id="UP000800094">
    <property type="component" value="Unassembled WGS sequence"/>
</dbReference>
<feature type="transmembrane region" description="Helical" evidence="7">
    <location>
        <begin position="338"/>
        <end position="361"/>
    </location>
</feature>
<evidence type="ECO:0000256" key="2">
    <source>
        <dbReference type="ARBA" id="ARBA00022448"/>
    </source>
</evidence>
<dbReference type="PANTHER" id="PTHR23501:SF177">
    <property type="entry name" value="MAJOR FACILITATOR SUPERFAMILY (MFS) PROFILE DOMAIN-CONTAINING PROTEIN-RELATED"/>
    <property type="match status" value="1"/>
</dbReference>
<feature type="transmembrane region" description="Helical" evidence="7">
    <location>
        <begin position="73"/>
        <end position="92"/>
    </location>
</feature>
<reference evidence="9" key="1">
    <citation type="journal article" date="2020" name="Stud. Mycol.">
        <title>101 Dothideomycetes genomes: a test case for predicting lifestyles and emergence of pathogens.</title>
        <authorList>
            <person name="Haridas S."/>
            <person name="Albert R."/>
            <person name="Binder M."/>
            <person name="Bloem J."/>
            <person name="Labutti K."/>
            <person name="Salamov A."/>
            <person name="Andreopoulos B."/>
            <person name="Baker S."/>
            <person name="Barry K."/>
            <person name="Bills G."/>
            <person name="Bluhm B."/>
            <person name="Cannon C."/>
            <person name="Castanera R."/>
            <person name="Culley D."/>
            <person name="Daum C."/>
            <person name="Ezra D."/>
            <person name="Gonzalez J."/>
            <person name="Henrissat B."/>
            <person name="Kuo A."/>
            <person name="Liang C."/>
            <person name="Lipzen A."/>
            <person name="Lutzoni F."/>
            <person name="Magnuson J."/>
            <person name="Mondo S."/>
            <person name="Nolan M."/>
            <person name="Ohm R."/>
            <person name="Pangilinan J."/>
            <person name="Park H.-J."/>
            <person name="Ramirez L."/>
            <person name="Alfaro M."/>
            <person name="Sun H."/>
            <person name="Tritt A."/>
            <person name="Yoshinaga Y."/>
            <person name="Zwiers L.-H."/>
            <person name="Turgeon B."/>
            <person name="Goodwin S."/>
            <person name="Spatafora J."/>
            <person name="Crous P."/>
            <person name="Grigoriev I."/>
        </authorList>
    </citation>
    <scope>NUCLEOTIDE SEQUENCE</scope>
    <source>
        <strain evidence="9">CBS 122368</strain>
    </source>
</reference>
<evidence type="ECO:0000313" key="9">
    <source>
        <dbReference type="EMBL" id="KAF2249407.1"/>
    </source>
</evidence>
<keyword evidence="2" id="KW-0813">Transport</keyword>
<feature type="transmembrane region" description="Helical" evidence="7">
    <location>
        <begin position="305"/>
        <end position="326"/>
    </location>
</feature>
<dbReference type="OrthoDB" id="10021397at2759"/>
<dbReference type="GeneID" id="54582395"/>
<evidence type="ECO:0000256" key="7">
    <source>
        <dbReference type="SAM" id="Phobius"/>
    </source>
</evidence>
<dbReference type="AlphaFoldDB" id="A0A6A6IGV5"/>
<evidence type="ECO:0000259" key="8">
    <source>
        <dbReference type="PROSITE" id="PS50850"/>
    </source>
</evidence>
<evidence type="ECO:0000256" key="4">
    <source>
        <dbReference type="ARBA" id="ARBA00022989"/>
    </source>
</evidence>
<evidence type="ECO:0000256" key="6">
    <source>
        <dbReference type="SAM" id="MobiDB-lite"/>
    </source>
</evidence>
<evidence type="ECO:0000256" key="3">
    <source>
        <dbReference type="ARBA" id="ARBA00022692"/>
    </source>
</evidence>
<feature type="transmembrane region" description="Helical" evidence="7">
    <location>
        <begin position="159"/>
        <end position="179"/>
    </location>
</feature>
<organism evidence="9 10">
    <name type="scientific">Trematosphaeria pertusa</name>
    <dbReference type="NCBI Taxonomy" id="390896"/>
    <lineage>
        <taxon>Eukaryota</taxon>
        <taxon>Fungi</taxon>
        <taxon>Dikarya</taxon>
        <taxon>Ascomycota</taxon>
        <taxon>Pezizomycotina</taxon>
        <taxon>Dothideomycetes</taxon>
        <taxon>Pleosporomycetidae</taxon>
        <taxon>Pleosporales</taxon>
        <taxon>Massarineae</taxon>
        <taxon>Trematosphaeriaceae</taxon>
        <taxon>Trematosphaeria</taxon>
    </lineage>
</organism>
<dbReference type="PANTHER" id="PTHR23501">
    <property type="entry name" value="MAJOR FACILITATOR SUPERFAMILY"/>
    <property type="match status" value="1"/>
</dbReference>
<dbReference type="InterPro" id="IPR036259">
    <property type="entry name" value="MFS_trans_sf"/>
</dbReference>
<dbReference type="EMBL" id="ML987195">
    <property type="protein sequence ID" value="KAF2249407.1"/>
    <property type="molecule type" value="Genomic_DNA"/>
</dbReference>
<feature type="transmembrane region" description="Helical" evidence="7">
    <location>
        <begin position="231"/>
        <end position="252"/>
    </location>
</feature>
<feature type="transmembrane region" description="Helical" evidence="7">
    <location>
        <begin position="502"/>
        <end position="520"/>
    </location>
</feature>
<feature type="transmembrane region" description="Helical" evidence="7">
    <location>
        <begin position="191"/>
        <end position="211"/>
    </location>
</feature>
<keyword evidence="10" id="KW-1185">Reference proteome</keyword>
<accession>A0A6A6IGV5</accession>
<feature type="transmembrane region" description="Helical" evidence="7">
    <location>
        <begin position="35"/>
        <end position="61"/>
    </location>
</feature>
<name>A0A6A6IGV5_9PLEO</name>
<dbReference type="Pfam" id="PF07690">
    <property type="entry name" value="MFS_1"/>
    <property type="match status" value="1"/>
</dbReference>
<keyword evidence="3 7" id="KW-0812">Transmembrane</keyword>
<protein>
    <submittedName>
        <fullName evidence="9">MFS general substrate transporter</fullName>
    </submittedName>
</protein>
<feature type="transmembrane region" description="Helical" evidence="7">
    <location>
        <begin position="367"/>
        <end position="386"/>
    </location>
</feature>
<dbReference type="SUPFAM" id="SSF103473">
    <property type="entry name" value="MFS general substrate transporter"/>
    <property type="match status" value="1"/>
</dbReference>
<dbReference type="PROSITE" id="PS50850">
    <property type="entry name" value="MFS"/>
    <property type="match status" value="1"/>
</dbReference>
<feature type="transmembrane region" description="Helical" evidence="7">
    <location>
        <begin position="264"/>
        <end position="285"/>
    </location>
</feature>
<evidence type="ECO:0000256" key="5">
    <source>
        <dbReference type="ARBA" id="ARBA00023136"/>
    </source>
</evidence>
<dbReference type="GO" id="GO:0005886">
    <property type="term" value="C:plasma membrane"/>
    <property type="evidence" value="ECO:0007669"/>
    <property type="project" value="TreeGrafter"/>
</dbReference>
<dbReference type="InterPro" id="IPR020846">
    <property type="entry name" value="MFS_dom"/>
</dbReference>
<dbReference type="FunFam" id="1.20.1720.10:FF:000012">
    <property type="entry name" value="MFS toxin efflux pump (AflT)"/>
    <property type="match status" value="1"/>
</dbReference>
<keyword evidence="5 7" id="KW-0472">Membrane</keyword>
<dbReference type="Gene3D" id="1.20.1720.10">
    <property type="entry name" value="Multidrug resistance protein D"/>
    <property type="match status" value="1"/>
</dbReference>
<comment type="subcellular location">
    <subcellularLocation>
        <location evidence="1">Membrane</location>
        <topology evidence="1">Multi-pass membrane protein</topology>
    </subcellularLocation>
</comment>
<proteinExistence type="predicted"/>
<dbReference type="CDD" id="cd17502">
    <property type="entry name" value="MFS_Azr1_MDR_like"/>
    <property type="match status" value="1"/>
</dbReference>
<keyword evidence="4 7" id="KW-1133">Transmembrane helix</keyword>
<dbReference type="Gene3D" id="1.20.1250.20">
    <property type="entry name" value="MFS general substrate transporter like domains"/>
    <property type="match status" value="1"/>
</dbReference>
<dbReference type="GO" id="GO:0022857">
    <property type="term" value="F:transmembrane transporter activity"/>
    <property type="evidence" value="ECO:0007669"/>
    <property type="project" value="InterPro"/>
</dbReference>
<evidence type="ECO:0000313" key="10">
    <source>
        <dbReference type="Proteomes" id="UP000800094"/>
    </source>
</evidence>
<dbReference type="InterPro" id="IPR011701">
    <property type="entry name" value="MFS"/>
</dbReference>
<feature type="transmembrane region" description="Helical" evidence="7">
    <location>
        <begin position="132"/>
        <end position="153"/>
    </location>
</feature>
<dbReference type="RefSeq" id="XP_033684411.1">
    <property type="nucleotide sequence ID" value="XM_033829065.1"/>
</dbReference>
<evidence type="ECO:0000256" key="1">
    <source>
        <dbReference type="ARBA" id="ARBA00004141"/>
    </source>
</evidence>